<dbReference type="NCBIfam" id="TIGR02580">
    <property type="entry name" value="cas_RAMP_Cmr4"/>
    <property type="match status" value="1"/>
</dbReference>
<dbReference type="PANTHER" id="PTHR36700">
    <property type="entry name" value="CRISPR SYSTEM CMR SUBUNIT CMR4"/>
    <property type="match status" value="1"/>
</dbReference>
<comment type="caution">
    <text evidence="4">The sequence shown here is derived from an EMBL/GenBank/DDBJ whole genome shotgun (WGS) entry which is preliminary data.</text>
</comment>
<evidence type="ECO:0000259" key="3">
    <source>
        <dbReference type="Pfam" id="PF03787"/>
    </source>
</evidence>
<name>A0A150PQ84_SORCE</name>
<evidence type="ECO:0000313" key="4">
    <source>
        <dbReference type="EMBL" id="KYF57864.1"/>
    </source>
</evidence>
<feature type="region of interest" description="Disordered" evidence="2">
    <location>
        <begin position="54"/>
        <end position="98"/>
    </location>
</feature>
<keyword evidence="1" id="KW-0051">Antiviral defense</keyword>
<dbReference type="InterPro" id="IPR013410">
    <property type="entry name" value="CRISPR-assoc_RAMP_Cmr4"/>
</dbReference>
<protein>
    <recommendedName>
        <fullName evidence="3">CRISPR type III-associated protein domain-containing protein</fullName>
    </recommendedName>
</protein>
<gene>
    <name evidence="4" type="ORF">BE04_20315</name>
</gene>
<feature type="compositionally biased region" description="Basic and acidic residues" evidence="2">
    <location>
        <begin position="54"/>
        <end position="72"/>
    </location>
</feature>
<dbReference type="EMBL" id="JELX01001742">
    <property type="protein sequence ID" value="KYF57864.1"/>
    <property type="molecule type" value="Genomic_DNA"/>
</dbReference>
<dbReference type="InterPro" id="IPR005537">
    <property type="entry name" value="RAMP_III_fam"/>
</dbReference>
<reference evidence="4 5" key="1">
    <citation type="submission" date="2014-02" db="EMBL/GenBank/DDBJ databases">
        <title>The small core and large imbalanced accessory genome model reveals a collaborative survival strategy of Sorangium cellulosum strains in nature.</title>
        <authorList>
            <person name="Han K."/>
            <person name="Peng R."/>
            <person name="Blom J."/>
            <person name="Li Y.-Z."/>
        </authorList>
    </citation>
    <scope>NUCLEOTIDE SEQUENCE [LARGE SCALE GENOMIC DNA]</scope>
    <source>
        <strain evidence="4 5">So0157-18</strain>
    </source>
</reference>
<evidence type="ECO:0000256" key="2">
    <source>
        <dbReference type="SAM" id="MobiDB-lite"/>
    </source>
</evidence>
<proteinExistence type="predicted"/>
<dbReference type="Pfam" id="PF03787">
    <property type="entry name" value="RAMPs"/>
    <property type="match status" value="1"/>
</dbReference>
<organism evidence="4 5">
    <name type="scientific">Sorangium cellulosum</name>
    <name type="common">Polyangium cellulosum</name>
    <dbReference type="NCBI Taxonomy" id="56"/>
    <lineage>
        <taxon>Bacteria</taxon>
        <taxon>Pseudomonadati</taxon>
        <taxon>Myxococcota</taxon>
        <taxon>Polyangia</taxon>
        <taxon>Polyangiales</taxon>
        <taxon>Polyangiaceae</taxon>
        <taxon>Sorangium</taxon>
    </lineage>
</organism>
<accession>A0A150PQ84</accession>
<evidence type="ECO:0000313" key="5">
    <source>
        <dbReference type="Proteomes" id="UP000075604"/>
    </source>
</evidence>
<dbReference type="PANTHER" id="PTHR36700:SF1">
    <property type="entry name" value="CRISPR SYSTEM CMR SUBUNIT CMR4"/>
    <property type="match status" value="1"/>
</dbReference>
<feature type="domain" description="CRISPR type III-associated protein" evidence="3">
    <location>
        <begin position="5"/>
        <end position="305"/>
    </location>
</feature>
<dbReference type="GO" id="GO:0051607">
    <property type="term" value="P:defense response to virus"/>
    <property type="evidence" value="ECO:0007669"/>
    <property type="project" value="UniProtKB-KW"/>
</dbReference>
<evidence type="ECO:0000256" key="1">
    <source>
        <dbReference type="ARBA" id="ARBA00023118"/>
    </source>
</evidence>
<dbReference type="AlphaFoldDB" id="A0A150PQ84"/>
<sequence>MVCGIYTVSPLHVSTGQAEGAIDLPVTKEPHTGFPVIPASSLKGVARDAFEHDAKEVKDDAERERRIKDEVHPLFGPKPKSGNQQGRQEKQGEGSAGAASTPALFAGALVFTEARLVAYAARSLNRPFLYVTCRLVLERLGRDLRAAGIGDLGSLSLPAGSDEVLVADKSLARAPLVIEDLVYLDAIAESATLKGIAESLARLLPDREEETRNRVEKGLVVIPDGDFSVLVRRLPVRARIRLDDNKTTSGDDGNLWYEEQVPADCLFVSMIGARRGRGADLDRLRTKSRLLEVSQIGGNETVGEGICLWRVGCAPATAGKGAT</sequence>
<dbReference type="Proteomes" id="UP000075604">
    <property type="component" value="Unassembled WGS sequence"/>
</dbReference>